<dbReference type="EMBL" id="RXIL01000100">
    <property type="protein sequence ID" value="RZN68665.1"/>
    <property type="molecule type" value="Genomic_DNA"/>
</dbReference>
<evidence type="ECO:0000313" key="3">
    <source>
        <dbReference type="Proteomes" id="UP000320766"/>
    </source>
</evidence>
<evidence type="ECO:0000259" key="1">
    <source>
        <dbReference type="Pfam" id="PF02915"/>
    </source>
</evidence>
<dbReference type="Gene3D" id="1.20.1260.10">
    <property type="match status" value="1"/>
</dbReference>
<dbReference type="GO" id="GO:0046872">
    <property type="term" value="F:metal ion binding"/>
    <property type="evidence" value="ECO:0007669"/>
    <property type="project" value="InterPro"/>
</dbReference>
<organism evidence="2 3">
    <name type="scientific">Candidatus Methanolliviera hydrocarbonicum</name>
    <dbReference type="NCBI Taxonomy" id="2491085"/>
    <lineage>
        <taxon>Archaea</taxon>
        <taxon>Methanobacteriati</taxon>
        <taxon>Methanobacteriota</taxon>
        <taxon>Candidatus Methanoliparia</taxon>
        <taxon>Candidatus Methanoliparales</taxon>
        <taxon>Candidatus Methanollivieraceae</taxon>
        <taxon>Candidatus Methanolliviera</taxon>
    </lineage>
</organism>
<accession>A0A520KW26</accession>
<sequence>MGTFDVSEIFQFAIGIEENGEKFYRYAAQMTEDGKTKEAFNRLADEEIGHKKIFEEILSKIEKYEPPEIYPDEYFSYLRAYVNDAVFTREMQEKELPAVKDTFSAIKFAIQRELDSILYYQEIKKFVTKDQHDLIDGIIEEERRHFLKLSKFLKKLR</sequence>
<dbReference type="AlphaFoldDB" id="A0A520KW26"/>
<dbReference type="PANTHER" id="PTHR33531:SF7">
    <property type="entry name" value="HYPOTHETICAL MEMBRANE PROTEIN, CONSERVED"/>
    <property type="match status" value="1"/>
</dbReference>
<dbReference type="InterPro" id="IPR012347">
    <property type="entry name" value="Ferritin-like"/>
</dbReference>
<gene>
    <name evidence="2" type="ORF">EF807_05565</name>
</gene>
<dbReference type="Pfam" id="PF02915">
    <property type="entry name" value="Rubrerythrin"/>
    <property type="match status" value="1"/>
</dbReference>
<dbReference type="InterPro" id="IPR003251">
    <property type="entry name" value="Rr_diiron-bd_dom"/>
</dbReference>
<dbReference type="PANTHER" id="PTHR33531">
    <property type="entry name" value="RUBRERYTHRIN SUBFAMILY"/>
    <property type="match status" value="1"/>
</dbReference>
<evidence type="ECO:0000313" key="2">
    <source>
        <dbReference type="EMBL" id="RZN68665.1"/>
    </source>
</evidence>
<protein>
    <recommendedName>
        <fullName evidence="1">Rubrerythrin diiron-binding domain-containing protein</fullName>
    </recommendedName>
</protein>
<reference evidence="2 3" key="1">
    <citation type="journal article" date="2019" name="Nat. Microbiol.">
        <title>Wide diversity of methane and short-chain alkane metabolisms in uncultured archaea.</title>
        <authorList>
            <person name="Borrel G."/>
            <person name="Adam P.S."/>
            <person name="McKay L.J."/>
            <person name="Chen L.X."/>
            <person name="Sierra-Garcia I.N."/>
            <person name="Sieber C.M."/>
            <person name="Letourneur Q."/>
            <person name="Ghozlane A."/>
            <person name="Andersen G.L."/>
            <person name="Li W.J."/>
            <person name="Hallam S.J."/>
            <person name="Muyzer G."/>
            <person name="de Oliveira V.M."/>
            <person name="Inskeep W.P."/>
            <person name="Banfield J.F."/>
            <person name="Gribaldo S."/>
        </authorList>
    </citation>
    <scope>NUCLEOTIDE SEQUENCE [LARGE SCALE GENOMIC DNA]</scope>
    <source>
        <strain evidence="2">NM1b</strain>
    </source>
</reference>
<proteinExistence type="predicted"/>
<dbReference type="Proteomes" id="UP000320766">
    <property type="component" value="Unassembled WGS sequence"/>
</dbReference>
<dbReference type="InterPro" id="IPR009078">
    <property type="entry name" value="Ferritin-like_SF"/>
</dbReference>
<comment type="caution">
    <text evidence="2">The sequence shown here is derived from an EMBL/GenBank/DDBJ whole genome shotgun (WGS) entry which is preliminary data.</text>
</comment>
<dbReference type="GO" id="GO:0016491">
    <property type="term" value="F:oxidoreductase activity"/>
    <property type="evidence" value="ECO:0007669"/>
    <property type="project" value="InterPro"/>
</dbReference>
<dbReference type="CDD" id="cd01045">
    <property type="entry name" value="Ferritin_like_AB"/>
    <property type="match status" value="1"/>
</dbReference>
<dbReference type="SUPFAM" id="SSF47240">
    <property type="entry name" value="Ferritin-like"/>
    <property type="match status" value="1"/>
</dbReference>
<feature type="domain" description="Rubrerythrin diiron-binding" evidence="1">
    <location>
        <begin position="8"/>
        <end position="151"/>
    </location>
</feature>
<name>A0A520KW26_9EURY</name>